<dbReference type="OrthoDB" id="160374at2759"/>
<evidence type="ECO:0000313" key="4">
    <source>
        <dbReference type="Proteomes" id="UP000193144"/>
    </source>
</evidence>
<feature type="region of interest" description="Disordered" evidence="1">
    <location>
        <begin position="135"/>
        <end position="181"/>
    </location>
</feature>
<organism evidence="3 4">
    <name type="scientific">Clohesyomyces aquaticus</name>
    <dbReference type="NCBI Taxonomy" id="1231657"/>
    <lineage>
        <taxon>Eukaryota</taxon>
        <taxon>Fungi</taxon>
        <taxon>Dikarya</taxon>
        <taxon>Ascomycota</taxon>
        <taxon>Pezizomycotina</taxon>
        <taxon>Dothideomycetes</taxon>
        <taxon>Pleosporomycetidae</taxon>
        <taxon>Pleosporales</taxon>
        <taxon>Lindgomycetaceae</taxon>
        <taxon>Clohesyomyces</taxon>
    </lineage>
</organism>
<dbReference type="InterPro" id="IPR052609">
    <property type="entry name" value="Ribosome_Biogenesis_Reg"/>
</dbReference>
<dbReference type="PANTHER" id="PTHR15682">
    <property type="entry name" value="UNHEALTHY RIBOSOME BIOGENESIS PROTEIN 2 HOMOLOG"/>
    <property type="match status" value="1"/>
</dbReference>
<dbReference type="PANTHER" id="PTHR15682:SF2">
    <property type="entry name" value="UNHEALTHY RIBOSOME BIOGENESIS PROTEIN 2 HOMOLOG"/>
    <property type="match status" value="1"/>
</dbReference>
<dbReference type="GO" id="GO:0042254">
    <property type="term" value="P:ribosome biogenesis"/>
    <property type="evidence" value="ECO:0007669"/>
    <property type="project" value="TreeGrafter"/>
</dbReference>
<evidence type="ECO:0000256" key="1">
    <source>
        <dbReference type="SAM" id="MobiDB-lite"/>
    </source>
</evidence>
<gene>
    <name evidence="3" type="ORF">BCR34DRAFT_533145</name>
</gene>
<evidence type="ECO:0000313" key="3">
    <source>
        <dbReference type="EMBL" id="ORY15293.1"/>
    </source>
</evidence>
<dbReference type="InterPro" id="IPR018849">
    <property type="entry name" value="Urb2/Npa2_C"/>
</dbReference>
<comment type="caution">
    <text evidence="3">The sequence shown here is derived from an EMBL/GenBank/DDBJ whole genome shotgun (WGS) entry which is preliminary data.</text>
</comment>
<dbReference type="Proteomes" id="UP000193144">
    <property type="component" value="Unassembled WGS sequence"/>
</dbReference>
<evidence type="ECO:0000259" key="2">
    <source>
        <dbReference type="Pfam" id="PF10441"/>
    </source>
</evidence>
<feature type="domain" description="Nucleolar 27S pre-rRNA processing Urb2/Npa2 C-terminal" evidence="2">
    <location>
        <begin position="1288"/>
        <end position="1510"/>
    </location>
</feature>
<keyword evidence="4" id="KW-1185">Reference proteome</keyword>
<protein>
    <submittedName>
        <fullName evidence="3">Urb2/Npa2 family-domain-containing protein</fullName>
    </submittedName>
</protein>
<reference evidence="3 4" key="1">
    <citation type="submission" date="2016-07" db="EMBL/GenBank/DDBJ databases">
        <title>Pervasive Adenine N6-methylation of Active Genes in Fungi.</title>
        <authorList>
            <consortium name="DOE Joint Genome Institute"/>
            <person name="Mondo S.J."/>
            <person name="Dannebaum R.O."/>
            <person name="Kuo R.C."/>
            <person name="Labutti K."/>
            <person name="Haridas S."/>
            <person name="Kuo A."/>
            <person name="Salamov A."/>
            <person name="Ahrendt S.R."/>
            <person name="Lipzen A."/>
            <person name="Sullivan W."/>
            <person name="Andreopoulos W.B."/>
            <person name="Clum A."/>
            <person name="Lindquist E."/>
            <person name="Daum C."/>
            <person name="Ramamoorthy G.K."/>
            <person name="Gryganskyi A."/>
            <person name="Culley D."/>
            <person name="Magnuson J.K."/>
            <person name="James T.Y."/>
            <person name="O'Malley M.A."/>
            <person name="Stajich J.E."/>
            <person name="Spatafora J.W."/>
            <person name="Visel A."/>
            <person name="Grigoriev I.V."/>
        </authorList>
    </citation>
    <scope>NUCLEOTIDE SEQUENCE [LARGE SCALE GENOMIC DNA]</scope>
    <source>
        <strain evidence="3 4">CBS 115471</strain>
    </source>
</reference>
<dbReference type="Pfam" id="PF10441">
    <property type="entry name" value="Urb2"/>
    <property type="match status" value="1"/>
</dbReference>
<proteinExistence type="predicted"/>
<dbReference type="STRING" id="1231657.A0A1Y1ZYF3"/>
<accession>A0A1Y1ZYF3</accession>
<dbReference type="GO" id="GO:0005730">
    <property type="term" value="C:nucleolus"/>
    <property type="evidence" value="ECO:0007669"/>
    <property type="project" value="TreeGrafter"/>
</dbReference>
<dbReference type="EMBL" id="MCFA01000026">
    <property type="protein sequence ID" value="ORY15293.1"/>
    <property type="molecule type" value="Genomic_DNA"/>
</dbReference>
<name>A0A1Y1ZYF3_9PLEO</name>
<sequence>MAPITSPSAHAPSATLPALLSLKAVAELDEQIRQATHIIRLPSGWETIRDEGERLEATKTLVRARAAWVLRWILDKLKDEDDSGAQARANPRAWKLVDWMLFILPASRSATQLRDADFLTILEKALEDNFEKEFVAQPSTPMAESTHKDTSESSETVQEDPKPSRKRKRTSGANTPSKRIAPNVSGREELFVAIVTVVKAMVAKSGPAENYGTSVSSEHMKVSLRTESAQAARIMKFWLMALQKLVAVPHASTTVAWDGLDDHLSLSFMLGIWEHRSVEANDELGASAEQFSAECLIPILVLHDMIHNACVSAEMVPFTPTARINATQTLERLLARHLFAPARASFLAAASSRSSKNSEPKPAAADALATNFQPLRAKIQQAAEIHDTAEPIPDSFSPMFRAVPRLLDMAIKFSPIRSPKSKIAGRPWIEAVFVVLAECAGCPLEAPKFPSPRPSIEALENSLRVLADHSIRISSNILEDLFWFHSGLKFPENRKGVVHWPLVASLIKLDPDVFLPKPRAQADSNDRPGDLSTTLFDHISKQGARYDSLPKTPEKGIDENGGFFPTSNDSQSEHVVDAVIKPLVSAFARNRDLLGFVSRWDAQLCKKVEVTPAKSWNDPGRYQQASIWEDDRLSLTLALLFEQSLTQTQILGLFETHQKRISRLRKTLKSKPDRDTQKLSESFGKAHSSSIILMALLRTHFSDETVETLKPQLLSLLASFAFLVSNEHYRAGAEMSLAWNLTCQIWTTLWPVELHGSPDLQTQYFESIVGQACHDVGKITFFDSIAHSYDRRTQGSTSSHPHESAIGLAALAFILVVCENLLTISSWTETIGGTISLPFDTLLAKGVEPDHLAKILDLLCGRYAHLINHIDLEARSSVVENMITGISGVYDAATKEQLAASISQSLLKIASSDTVERYLAELSAAVSNISDTGSTNLQLSQTAVGMLSETPPYALSRHQREDFLDKLADSLATNPLNASSTLSIMARLMELPNSTAKISRSADALFDISQILHDNKLESDSTLAVFQTLVELTLDRVLENKDQSQNAKYLGKFTSKLASATKKARKCFPARLSILRAVFAVQKNPIMLPVERYLEFLGNCLNEASGSAENILDAFNAIPSGMLRGQVELLGSAQPALRKWMEPSFPLDNLFVGEGFDDTDAFSSPTWLRLHKTLERFQLYPNMTVFLKLSQTLLRKELSAQEQKTILDSIRDGVSTLSACDAVDLVGTLIRDTQDQDQRSTFRIIHILIAGLDEACVEDLEYKQQRLSILPILCQQLARAHDPAIFNAILDSVDTILRDKLFLVSQHNFESVLAAIVSLSSRASPALPAEHVPAIYARLCESTRLILLLHRSRLGGRYHLLVQLLQNLLLCLFLPNAGRGAALPAWLQPSPTKLSAANASHYARLLSTLCSPTTSSVSKHAVGRSQNSLNDPVKAAKEYASHHLYPLLAAFCRFQLNGRLQPEVREKLMPGIWDVVAVANMDREALDGMNAGLDSATRSVWKGLWGEWRRGFGKRDGE</sequence>